<dbReference type="EMBL" id="DF977485">
    <property type="protein sequence ID" value="GAP89461.1"/>
    <property type="molecule type" value="Genomic_DNA"/>
</dbReference>
<feature type="signal peptide" evidence="2">
    <location>
        <begin position="1"/>
        <end position="23"/>
    </location>
</feature>
<accession>A0A1W2TM94</accession>
<dbReference type="SUPFAM" id="SSF56601">
    <property type="entry name" value="beta-lactamase/transpeptidase-like"/>
    <property type="match status" value="1"/>
</dbReference>
<evidence type="ECO:0000256" key="1">
    <source>
        <dbReference type="ARBA" id="ARBA00022801"/>
    </source>
</evidence>
<reference evidence="4" key="1">
    <citation type="submission" date="2016-03" db="EMBL/GenBank/DDBJ databases">
        <title>Draft genome sequence of Rosellinia necatrix.</title>
        <authorList>
            <person name="Kanematsu S."/>
        </authorList>
    </citation>
    <scope>NUCLEOTIDE SEQUENCE [LARGE SCALE GENOMIC DNA]</scope>
    <source>
        <strain evidence="4">W97</strain>
    </source>
</reference>
<sequence>MTFVIRNVFFAISVLIAASQASAETKWQQDVLQYGTPESVGMLSKPLEDMVANLNHFTEARNWGTKTSNQIVPIEPGGVTLVAHNGVIVSHFAFGKRNLWASVNGSAGQMLPPSDRNDATTDTIYDMASLTKLYTTIAGLRCIDEGLITLEGRVASYLPKFAANGKGNITILQLMTHTSGFAADPKIGLWTPQYPTYESRIQQILNETLQNIPNSTYLYSDINYMTLMLVIESVTGKRLDDVIYEYTSMMGMQDTFFNRGNVEGRAFPFYDRMATQEFQAAVLGDGEPQRPQPVRGTVHDENAWGLDGVSGHAGLFSTVLDTARFCQMILNNGTYGGKRILSQGSVDLIFTNFNARFGEGASHGVGFELNQYYTAGPMANPLSASHTGYTGTSLVIDRASNTMFLHFANRVHPSRNWSSNNIVRETLGAWVATALGRKVTFPS</sequence>
<dbReference type="InterPro" id="IPR050789">
    <property type="entry name" value="Diverse_Enzym_Activities"/>
</dbReference>
<dbReference type="OrthoDB" id="5946976at2759"/>
<name>A0A1W2TM94_ROSNE</name>
<dbReference type="PANTHER" id="PTHR43283:SF11">
    <property type="entry name" value="BETA-LACTAMASE-RELATED DOMAIN-CONTAINING PROTEIN"/>
    <property type="match status" value="1"/>
</dbReference>
<feature type="chain" id="PRO_5010732716" description="Beta-lactamase-related domain-containing protein" evidence="2">
    <location>
        <begin position="24"/>
        <end position="443"/>
    </location>
</feature>
<dbReference type="STRING" id="77044.A0A1W2TM94"/>
<protein>
    <recommendedName>
        <fullName evidence="3">Beta-lactamase-related domain-containing protein</fullName>
    </recommendedName>
</protein>
<dbReference type="OMA" id="AGWAVRY"/>
<dbReference type="Gene3D" id="3.40.710.10">
    <property type="entry name" value="DD-peptidase/beta-lactamase superfamily"/>
    <property type="match status" value="1"/>
</dbReference>
<evidence type="ECO:0000256" key="2">
    <source>
        <dbReference type="SAM" id="SignalP"/>
    </source>
</evidence>
<gene>
    <name evidence="4" type="ORF">SAMD00023353_4001030</name>
</gene>
<feature type="domain" description="Beta-lactamase-related" evidence="3">
    <location>
        <begin position="76"/>
        <end position="420"/>
    </location>
</feature>
<dbReference type="Proteomes" id="UP000054516">
    <property type="component" value="Unassembled WGS sequence"/>
</dbReference>
<evidence type="ECO:0000259" key="3">
    <source>
        <dbReference type="Pfam" id="PF00144"/>
    </source>
</evidence>
<dbReference type="InterPro" id="IPR001466">
    <property type="entry name" value="Beta-lactam-related"/>
</dbReference>
<dbReference type="GO" id="GO:0016787">
    <property type="term" value="F:hydrolase activity"/>
    <property type="evidence" value="ECO:0007669"/>
    <property type="project" value="UniProtKB-KW"/>
</dbReference>
<dbReference type="AlphaFoldDB" id="A0A1W2TM94"/>
<keyword evidence="2" id="KW-0732">Signal</keyword>
<dbReference type="InterPro" id="IPR012338">
    <property type="entry name" value="Beta-lactam/transpept-like"/>
</dbReference>
<organism evidence="4">
    <name type="scientific">Rosellinia necatrix</name>
    <name type="common">White root-rot fungus</name>
    <dbReference type="NCBI Taxonomy" id="77044"/>
    <lineage>
        <taxon>Eukaryota</taxon>
        <taxon>Fungi</taxon>
        <taxon>Dikarya</taxon>
        <taxon>Ascomycota</taxon>
        <taxon>Pezizomycotina</taxon>
        <taxon>Sordariomycetes</taxon>
        <taxon>Xylariomycetidae</taxon>
        <taxon>Xylariales</taxon>
        <taxon>Xylariaceae</taxon>
        <taxon>Rosellinia</taxon>
    </lineage>
</organism>
<keyword evidence="1" id="KW-0378">Hydrolase</keyword>
<keyword evidence="5" id="KW-1185">Reference proteome</keyword>
<dbReference type="PANTHER" id="PTHR43283">
    <property type="entry name" value="BETA-LACTAMASE-RELATED"/>
    <property type="match status" value="1"/>
</dbReference>
<proteinExistence type="predicted"/>
<dbReference type="Pfam" id="PF00144">
    <property type="entry name" value="Beta-lactamase"/>
    <property type="match status" value="1"/>
</dbReference>
<evidence type="ECO:0000313" key="4">
    <source>
        <dbReference type="EMBL" id="GAP89461.1"/>
    </source>
</evidence>
<evidence type="ECO:0000313" key="5">
    <source>
        <dbReference type="Proteomes" id="UP000054516"/>
    </source>
</evidence>